<dbReference type="PIRSF" id="PIRSF017023">
    <property type="entry name" value="KNR4"/>
    <property type="match status" value="1"/>
</dbReference>
<dbReference type="InterPro" id="IPR009203">
    <property type="entry name" value="Knr4/Smi1"/>
</dbReference>
<dbReference type="Proteomes" id="UP001174691">
    <property type="component" value="Unassembled WGS sequence"/>
</dbReference>
<dbReference type="Pfam" id="PF09346">
    <property type="entry name" value="SMI1_KNR4"/>
    <property type="match status" value="1"/>
</dbReference>
<feature type="region of interest" description="Disordered" evidence="2">
    <location>
        <begin position="512"/>
        <end position="554"/>
    </location>
</feature>
<accession>A0AA38VIW9</accession>
<feature type="region of interest" description="Disordered" evidence="2">
    <location>
        <begin position="400"/>
        <end position="468"/>
    </location>
</feature>
<comment type="similarity">
    <text evidence="1">Belongs to the KNR4/SMI1 family.</text>
</comment>
<organism evidence="4 5">
    <name type="scientific">Coniochaeta hoffmannii</name>
    <dbReference type="NCBI Taxonomy" id="91930"/>
    <lineage>
        <taxon>Eukaryota</taxon>
        <taxon>Fungi</taxon>
        <taxon>Dikarya</taxon>
        <taxon>Ascomycota</taxon>
        <taxon>Pezizomycotina</taxon>
        <taxon>Sordariomycetes</taxon>
        <taxon>Sordariomycetidae</taxon>
        <taxon>Coniochaetales</taxon>
        <taxon>Coniochaetaceae</taxon>
        <taxon>Coniochaeta</taxon>
    </lineage>
</organism>
<feature type="compositionally biased region" description="Polar residues" evidence="2">
    <location>
        <begin position="415"/>
        <end position="425"/>
    </location>
</feature>
<feature type="compositionally biased region" description="Polar residues" evidence="2">
    <location>
        <begin position="516"/>
        <end position="525"/>
    </location>
</feature>
<dbReference type="InterPro" id="IPR037883">
    <property type="entry name" value="Knr4/Smi1-like_sf"/>
</dbReference>
<gene>
    <name evidence="4" type="ORF">NKR19_g8529</name>
</gene>
<feature type="compositionally biased region" description="Low complexity" evidence="2">
    <location>
        <begin position="250"/>
        <end position="268"/>
    </location>
</feature>
<evidence type="ECO:0000256" key="1">
    <source>
        <dbReference type="ARBA" id="ARBA00005303"/>
    </source>
</evidence>
<feature type="region of interest" description="Disordered" evidence="2">
    <location>
        <begin position="65"/>
        <end position="107"/>
    </location>
</feature>
<reference evidence="4" key="1">
    <citation type="submission" date="2022-07" db="EMBL/GenBank/DDBJ databases">
        <title>Fungi with potential for degradation of polypropylene.</title>
        <authorList>
            <person name="Gostincar C."/>
        </authorList>
    </citation>
    <scope>NUCLEOTIDE SEQUENCE</scope>
    <source>
        <strain evidence="4">EXF-13287</strain>
    </source>
</reference>
<protein>
    <submittedName>
        <fullName evidence="4">Cell wall assembly and cell proliferation coordinating protein</fullName>
    </submittedName>
</protein>
<comment type="caution">
    <text evidence="4">The sequence shown here is derived from an EMBL/GenBank/DDBJ whole genome shotgun (WGS) entry which is preliminary data.</text>
</comment>
<name>A0AA38VIW9_9PEZI</name>
<feature type="compositionally biased region" description="Polar residues" evidence="2">
    <location>
        <begin position="86"/>
        <end position="95"/>
    </location>
</feature>
<dbReference type="SUPFAM" id="SSF160631">
    <property type="entry name" value="SMI1/KNR4-like"/>
    <property type="match status" value="1"/>
</dbReference>
<feature type="domain" description="Knr4/Smi1-like" evidence="3">
    <location>
        <begin position="167"/>
        <end position="355"/>
    </location>
</feature>
<dbReference type="PANTHER" id="PTHR47432">
    <property type="entry name" value="CELL WALL ASSEMBLY REGULATOR SMI1"/>
    <property type="match status" value="1"/>
</dbReference>
<evidence type="ECO:0000313" key="5">
    <source>
        <dbReference type="Proteomes" id="UP001174691"/>
    </source>
</evidence>
<feature type="compositionally biased region" description="Polar residues" evidence="2">
    <location>
        <begin position="442"/>
        <end position="451"/>
    </location>
</feature>
<evidence type="ECO:0000313" key="4">
    <source>
        <dbReference type="EMBL" id="KAJ9134725.1"/>
    </source>
</evidence>
<dbReference type="SMART" id="SM00860">
    <property type="entry name" value="SMI1_KNR4"/>
    <property type="match status" value="1"/>
</dbReference>
<feature type="compositionally biased region" description="Polar residues" evidence="2">
    <location>
        <begin position="273"/>
        <end position="284"/>
    </location>
</feature>
<keyword evidence="5" id="KW-1185">Reference proteome</keyword>
<proteinExistence type="inferred from homology"/>
<dbReference type="PANTHER" id="PTHR47432:SF1">
    <property type="entry name" value="CELL WALL ASSEMBLY REGULATOR SMI1"/>
    <property type="match status" value="1"/>
</dbReference>
<dbReference type="InterPro" id="IPR051873">
    <property type="entry name" value="KNR4/SMI1_regulator"/>
</dbReference>
<feature type="region of interest" description="Disordered" evidence="2">
    <location>
        <begin position="244"/>
        <end position="284"/>
    </location>
</feature>
<dbReference type="AlphaFoldDB" id="A0AA38VIW9"/>
<evidence type="ECO:0000256" key="2">
    <source>
        <dbReference type="SAM" id="MobiDB-lite"/>
    </source>
</evidence>
<feature type="compositionally biased region" description="Basic and acidic residues" evidence="2">
    <location>
        <begin position="530"/>
        <end position="554"/>
    </location>
</feature>
<dbReference type="GO" id="GO:0043332">
    <property type="term" value="C:mating projection tip"/>
    <property type="evidence" value="ECO:0007669"/>
    <property type="project" value="TreeGrafter"/>
</dbReference>
<sequence length="554" mass="60067">MASFGSAFRSFWHAMTSNDRHSTIDSPYRTGRHVPLNQRGMGVLTSVATASESRADVTINSYLNESGRMSPSALDGPSTAYGGSGASQSMPTSPATGRPYSPGMRSFTAKRASTADAFEIQNPSGEIPMQSFQGGHPPAPPLSHTWARIDKWAEENYPELYDQLGEGCTVNDLNELEHYLDCSLPQEVRDSLQIHDGQERGGRPTGIVFSNMLLDCEEIVQEWDNWRKVNQEFLLETNVQKPSLPTRALGGSSSNGNGSAQAGSSKQAPPSPTSSSGQSWKQDLLEKQTSVPANAVLKAYAHPAWIPLVRDWGGNNLAVDLAPGPTGHWGQVILFGRDYDTKYVVARSWAHFLARVADDLNSGKWWIDEDSQELKLREFKTTRVEPGYFDILRWREDQKYARRAPPRRRPAGSNGAASPTGSASPYASPMDANGDVRGRSMQRLSANSPVSSPIRLGHGKQSSPLARVAEEASVPLVQPTATDGLLSPAENLVEVETPRPSDEVSTAPRLAALANGETTGMNGSASPLAVEKKPQADGKQKALEDTNTMKEIEI</sequence>
<feature type="compositionally biased region" description="Basic residues" evidence="2">
    <location>
        <begin position="401"/>
        <end position="410"/>
    </location>
</feature>
<dbReference type="InterPro" id="IPR018958">
    <property type="entry name" value="Knr4/Smi1-like_dom"/>
</dbReference>
<dbReference type="GO" id="GO:0070880">
    <property type="term" value="P:fungal-type cell wall beta-glucan biosynthetic process"/>
    <property type="evidence" value="ECO:0007669"/>
    <property type="project" value="TreeGrafter"/>
</dbReference>
<evidence type="ECO:0000259" key="3">
    <source>
        <dbReference type="SMART" id="SM00860"/>
    </source>
</evidence>
<dbReference type="EMBL" id="JANBVN010000176">
    <property type="protein sequence ID" value="KAJ9134725.1"/>
    <property type="molecule type" value="Genomic_DNA"/>
</dbReference>